<name>X1GSZ3_9ZZZZ</name>
<feature type="non-terminal residue" evidence="1">
    <location>
        <position position="1"/>
    </location>
</feature>
<organism evidence="1">
    <name type="scientific">marine sediment metagenome</name>
    <dbReference type="NCBI Taxonomy" id="412755"/>
    <lineage>
        <taxon>unclassified sequences</taxon>
        <taxon>metagenomes</taxon>
        <taxon>ecological metagenomes</taxon>
    </lineage>
</organism>
<comment type="caution">
    <text evidence="1">The sequence shown here is derived from an EMBL/GenBank/DDBJ whole genome shotgun (WGS) entry which is preliminary data.</text>
</comment>
<dbReference type="AlphaFoldDB" id="X1GSZ3"/>
<dbReference type="EMBL" id="BARU01017457">
    <property type="protein sequence ID" value="GAH60307.1"/>
    <property type="molecule type" value="Genomic_DNA"/>
</dbReference>
<proteinExistence type="predicted"/>
<evidence type="ECO:0000313" key="1">
    <source>
        <dbReference type="EMBL" id="GAH60307.1"/>
    </source>
</evidence>
<sequence length="71" mass="8490">LYFFDYGYSGMSCNSRMLQIADFIAYFLRNYISTPFENNLFDIKADNRKVEMLKSLKKILDKKLIINHVNR</sequence>
<gene>
    <name evidence="1" type="ORF">S03H2_28958</name>
</gene>
<reference evidence="1" key="1">
    <citation type="journal article" date="2014" name="Front. Microbiol.">
        <title>High frequency of phylogenetically diverse reductive dehalogenase-homologous genes in deep subseafloor sedimentary metagenomes.</title>
        <authorList>
            <person name="Kawai M."/>
            <person name="Futagami T."/>
            <person name="Toyoda A."/>
            <person name="Takaki Y."/>
            <person name="Nishi S."/>
            <person name="Hori S."/>
            <person name="Arai W."/>
            <person name="Tsubouchi T."/>
            <person name="Morono Y."/>
            <person name="Uchiyama I."/>
            <person name="Ito T."/>
            <person name="Fujiyama A."/>
            <person name="Inagaki F."/>
            <person name="Takami H."/>
        </authorList>
    </citation>
    <scope>NUCLEOTIDE SEQUENCE</scope>
    <source>
        <strain evidence="1">Expedition CK06-06</strain>
    </source>
</reference>
<protein>
    <submittedName>
        <fullName evidence="1">Uncharacterized protein</fullName>
    </submittedName>
</protein>
<accession>X1GSZ3</accession>